<dbReference type="InterPro" id="IPR011042">
    <property type="entry name" value="6-blade_b-propeller_TolB-like"/>
</dbReference>
<dbReference type="Pfam" id="PF22807">
    <property type="entry name" value="TrAA12"/>
    <property type="match status" value="2"/>
</dbReference>
<name>A0AA37SU20_9BACT</name>
<evidence type="ECO:0000313" key="2">
    <source>
        <dbReference type="EMBL" id="GLR18035.1"/>
    </source>
</evidence>
<keyword evidence="3" id="KW-1185">Reference proteome</keyword>
<dbReference type="Proteomes" id="UP001156666">
    <property type="component" value="Unassembled WGS sequence"/>
</dbReference>
<comment type="caution">
    <text evidence="2">The sequence shown here is derived from an EMBL/GenBank/DDBJ whole genome shotgun (WGS) entry which is preliminary data.</text>
</comment>
<accession>A0AA37SU20</accession>
<feature type="domain" description="Pyrroloquinoline quinone-dependent pyranose dehydrogenase beta-propeller" evidence="1">
    <location>
        <begin position="30"/>
        <end position="240"/>
    </location>
</feature>
<sequence length="368" mass="41300">MISCFSKINPPNKVFSPSYDGNLPIDQLVLPDGFKIDVYAEGISNARSMALSSSGTLFVSTRNEGNVYALKDTNGDLKIDQKTTLLTGMTLPNGVALRNGDLYVAEVNRILLIKDIENNIKEDVAYEVINEDYPDKKHHGWKYIAFGPDDKLYVPVGAPCNICESEEEIFATITRMNPDGSNVEIVHEGIRNSVGFDWHPITKQLYFTDNGRDWMGDDEPECELNFAAEDHLHFGYPYCHEGGLLDPKLGEGKSCDDYTPPALKLGPHVAPLGMEFYEGEMFPGEYKNDAFIALHGSWNREKKSGYEIVRVHFEDNKAVRFSSFISGWLEKESDSVWGRPVDVEVMSDGSLLISDDFADAIYRVYYEG</sequence>
<dbReference type="AlphaFoldDB" id="A0AA37SU20"/>
<dbReference type="InterPro" id="IPR011041">
    <property type="entry name" value="Quinoprot_gluc/sorb_DH_b-prop"/>
</dbReference>
<reference evidence="2" key="2">
    <citation type="submission" date="2023-01" db="EMBL/GenBank/DDBJ databases">
        <title>Draft genome sequence of Portibacter lacus strain NBRC 108769.</title>
        <authorList>
            <person name="Sun Q."/>
            <person name="Mori K."/>
        </authorList>
    </citation>
    <scope>NUCLEOTIDE SEQUENCE</scope>
    <source>
        <strain evidence="2">NBRC 108769</strain>
    </source>
</reference>
<dbReference type="PANTHER" id="PTHR33546:SF1">
    <property type="entry name" value="LARGE, MULTIFUNCTIONAL SECRETED PROTEIN"/>
    <property type="match status" value="1"/>
</dbReference>
<evidence type="ECO:0000313" key="3">
    <source>
        <dbReference type="Proteomes" id="UP001156666"/>
    </source>
</evidence>
<feature type="domain" description="Pyrroloquinoline quinone-dependent pyranose dehydrogenase beta-propeller" evidence="1">
    <location>
        <begin position="253"/>
        <end position="364"/>
    </location>
</feature>
<proteinExistence type="predicted"/>
<dbReference type="EMBL" id="BSOH01000014">
    <property type="protein sequence ID" value="GLR18035.1"/>
    <property type="molecule type" value="Genomic_DNA"/>
</dbReference>
<dbReference type="SUPFAM" id="SSF50952">
    <property type="entry name" value="Soluble quinoprotein glucose dehydrogenase"/>
    <property type="match status" value="1"/>
</dbReference>
<organism evidence="2 3">
    <name type="scientific">Portibacter lacus</name>
    <dbReference type="NCBI Taxonomy" id="1099794"/>
    <lineage>
        <taxon>Bacteria</taxon>
        <taxon>Pseudomonadati</taxon>
        <taxon>Bacteroidota</taxon>
        <taxon>Saprospiria</taxon>
        <taxon>Saprospirales</taxon>
        <taxon>Haliscomenobacteraceae</taxon>
        <taxon>Portibacter</taxon>
    </lineage>
</organism>
<gene>
    <name evidence="2" type="ORF">GCM10007940_26500</name>
</gene>
<evidence type="ECO:0000259" key="1">
    <source>
        <dbReference type="Pfam" id="PF22807"/>
    </source>
</evidence>
<protein>
    <submittedName>
        <fullName evidence="2">Sorbosone dehydrogenase</fullName>
    </submittedName>
</protein>
<dbReference type="InterPro" id="IPR054539">
    <property type="entry name" value="Beta-prop_PDH"/>
</dbReference>
<dbReference type="Gene3D" id="2.120.10.30">
    <property type="entry name" value="TolB, C-terminal domain"/>
    <property type="match status" value="1"/>
</dbReference>
<dbReference type="PANTHER" id="PTHR33546">
    <property type="entry name" value="LARGE, MULTIFUNCTIONAL SECRETED PROTEIN-RELATED"/>
    <property type="match status" value="1"/>
</dbReference>
<reference evidence="2" key="1">
    <citation type="journal article" date="2014" name="Int. J. Syst. Evol. Microbiol.">
        <title>Complete genome sequence of Corynebacterium casei LMG S-19264T (=DSM 44701T), isolated from a smear-ripened cheese.</title>
        <authorList>
            <consortium name="US DOE Joint Genome Institute (JGI-PGF)"/>
            <person name="Walter F."/>
            <person name="Albersmeier A."/>
            <person name="Kalinowski J."/>
            <person name="Ruckert C."/>
        </authorList>
    </citation>
    <scope>NUCLEOTIDE SEQUENCE</scope>
    <source>
        <strain evidence="2">NBRC 108769</strain>
    </source>
</reference>